<feature type="transmembrane region" description="Helical" evidence="2">
    <location>
        <begin position="121"/>
        <end position="140"/>
    </location>
</feature>
<feature type="transmembrane region" description="Helical" evidence="2">
    <location>
        <begin position="627"/>
        <end position="646"/>
    </location>
</feature>
<sequence>MATDQVQAQWSVTVTPVVAALTALCASTALAGVIEGMRWLGYAGIALMVVTATGLGLRALRTPTLLVALAQLFALLCLLVALFTSEGILGLFPGPDAIGALGDVLVASVEAVRVGVPPVPATTPVLCLVVIAIGLVGVLVDTLAVAAGTPAASGLVLLCVYAVPASLADEMLPWWSFVLGGTAFAVLLAVDGAHRHHVWRNRPTMPGTGRGFGSPSALVSAALALGLLIGATATAVGTVGSLPGGSGGGGGSGGLALKPFTALRGMLSQGTNLELFRVRGLGTEGRYLRALTLPHYDGAGGWRPAEALPDTVAATGDLPLGPGDGGGGLVTEIEIEPVNFEDLWAPVYGIPRRMTDLPQGLFYDPSGGMVYSRNTRKLPKYVEEADLTQPTAEELRETGEDYGELDPVYLVNDGIDPQVVDLAQQLTQNKSSAFDKAVALQEYFSPENGFQYRTETSQAGGVEALKAFLFTARVGYCEQYASAMAVLARAAGLPSRVAIGFTAGYQSGDYRSITTQDAHAWVEIFFPGQGWVTFDPTPLSDGRGYQPPYVDEGTTTDPTGGVTEEEIPSASNQPTTAPQDQPTEQNPGAGAESEESGLDLPWTAWVGLGLLVVAAALGFAARGRRRLLWFAVPLGILAVFALLGLLSWWLSALWLVLAIAAVPAAVRGWRRHAHRHAIAVPGAIDPATAAWREILAESTDRGVPIPESDTVRIAARRMAKDHSLDEPSKQALRTVVDSVERSWYAGRPDPDPHLRAAFDEVVAGLRRTSPLAFKSRVVPRSVVRKKREQDDQG</sequence>
<keyword evidence="2" id="KW-1133">Transmembrane helix</keyword>
<dbReference type="InterPro" id="IPR038765">
    <property type="entry name" value="Papain-like_cys_pep_sf"/>
</dbReference>
<proteinExistence type="predicted"/>
<evidence type="ECO:0000313" key="4">
    <source>
        <dbReference type="EMBL" id="MFC7616784.1"/>
    </source>
</evidence>
<feature type="transmembrane region" description="Helical" evidence="2">
    <location>
        <begin position="147"/>
        <end position="168"/>
    </location>
</feature>
<feature type="domain" description="Transglutaminase-like" evidence="3">
    <location>
        <begin position="469"/>
        <end position="538"/>
    </location>
</feature>
<dbReference type="InterPro" id="IPR025403">
    <property type="entry name" value="TgpA-like_C"/>
</dbReference>
<dbReference type="EMBL" id="JBHTEY010000004">
    <property type="protein sequence ID" value="MFC7616784.1"/>
    <property type="molecule type" value="Genomic_DNA"/>
</dbReference>
<feature type="compositionally biased region" description="Polar residues" evidence="1">
    <location>
        <begin position="569"/>
        <end position="586"/>
    </location>
</feature>
<evidence type="ECO:0000256" key="1">
    <source>
        <dbReference type="SAM" id="MobiDB-lite"/>
    </source>
</evidence>
<dbReference type="SMART" id="SM00460">
    <property type="entry name" value="TGc"/>
    <property type="match status" value="1"/>
</dbReference>
<feature type="transmembrane region" description="Helical" evidence="2">
    <location>
        <begin position="602"/>
        <end position="620"/>
    </location>
</feature>
<comment type="caution">
    <text evidence="4">The sequence shown here is derived from an EMBL/GenBank/DDBJ whole genome shotgun (WGS) entry which is preliminary data.</text>
</comment>
<dbReference type="SUPFAM" id="SSF54001">
    <property type="entry name" value="Cysteine proteinases"/>
    <property type="match status" value="1"/>
</dbReference>
<accession>A0ABW2TUH8</accession>
<evidence type="ECO:0000259" key="3">
    <source>
        <dbReference type="SMART" id="SM00460"/>
    </source>
</evidence>
<dbReference type="Gene3D" id="3.10.620.30">
    <property type="match status" value="1"/>
</dbReference>
<protein>
    <submittedName>
        <fullName evidence="4">DUF3488 and DUF4129 domain-containing transglutaminase family protein</fullName>
    </submittedName>
</protein>
<gene>
    <name evidence="4" type="ORF">ACFQV2_28360</name>
</gene>
<dbReference type="Pfam" id="PF01841">
    <property type="entry name" value="Transglut_core"/>
    <property type="match status" value="1"/>
</dbReference>
<dbReference type="Pfam" id="PF13559">
    <property type="entry name" value="DUF4129"/>
    <property type="match status" value="1"/>
</dbReference>
<dbReference type="PANTHER" id="PTHR42736:SF1">
    <property type="entry name" value="PROTEIN-GLUTAMINE GAMMA-GLUTAMYLTRANSFERASE"/>
    <property type="match status" value="1"/>
</dbReference>
<dbReference type="InterPro" id="IPR002931">
    <property type="entry name" value="Transglutaminase-like"/>
</dbReference>
<feature type="transmembrane region" description="Helical" evidence="2">
    <location>
        <begin position="215"/>
        <end position="236"/>
    </location>
</feature>
<feature type="transmembrane region" description="Helical" evidence="2">
    <location>
        <begin position="39"/>
        <end position="57"/>
    </location>
</feature>
<feature type="region of interest" description="Disordered" evidence="1">
    <location>
        <begin position="542"/>
        <end position="595"/>
    </location>
</feature>
<evidence type="ECO:0000313" key="5">
    <source>
        <dbReference type="Proteomes" id="UP001596512"/>
    </source>
</evidence>
<keyword evidence="2" id="KW-0472">Membrane</keyword>
<name>A0ABW2TUH8_9PSEU</name>
<feature type="transmembrane region" description="Helical" evidence="2">
    <location>
        <begin position="64"/>
        <end position="83"/>
    </location>
</feature>
<dbReference type="InterPro" id="IPR052901">
    <property type="entry name" value="Bact_TGase-like"/>
</dbReference>
<feature type="transmembrane region" description="Helical" evidence="2">
    <location>
        <begin position="174"/>
        <end position="194"/>
    </location>
</feature>
<reference evidence="5" key="1">
    <citation type="journal article" date="2019" name="Int. J. Syst. Evol. Microbiol.">
        <title>The Global Catalogue of Microorganisms (GCM) 10K type strain sequencing project: providing services to taxonomists for standard genome sequencing and annotation.</title>
        <authorList>
            <consortium name="The Broad Institute Genomics Platform"/>
            <consortium name="The Broad Institute Genome Sequencing Center for Infectious Disease"/>
            <person name="Wu L."/>
            <person name="Ma J."/>
        </authorList>
    </citation>
    <scope>NUCLEOTIDE SEQUENCE [LARGE SCALE GENOMIC DNA]</scope>
    <source>
        <strain evidence="5">JCM 17695</strain>
    </source>
</reference>
<keyword evidence="2" id="KW-0812">Transmembrane</keyword>
<organism evidence="4 5">
    <name type="scientific">Actinokineospora soli</name>
    <dbReference type="NCBI Taxonomy" id="1048753"/>
    <lineage>
        <taxon>Bacteria</taxon>
        <taxon>Bacillati</taxon>
        <taxon>Actinomycetota</taxon>
        <taxon>Actinomycetes</taxon>
        <taxon>Pseudonocardiales</taxon>
        <taxon>Pseudonocardiaceae</taxon>
        <taxon>Actinokineospora</taxon>
    </lineage>
</organism>
<dbReference type="InterPro" id="IPR021878">
    <property type="entry name" value="TgpA_N"/>
</dbReference>
<dbReference type="Proteomes" id="UP001596512">
    <property type="component" value="Unassembled WGS sequence"/>
</dbReference>
<dbReference type="Pfam" id="PF11992">
    <property type="entry name" value="TgpA_N"/>
    <property type="match status" value="1"/>
</dbReference>
<keyword evidence="5" id="KW-1185">Reference proteome</keyword>
<evidence type="ECO:0000256" key="2">
    <source>
        <dbReference type="SAM" id="Phobius"/>
    </source>
</evidence>
<feature type="transmembrane region" description="Helical" evidence="2">
    <location>
        <begin position="652"/>
        <end position="669"/>
    </location>
</feature>
<dbReference type="PANTHER" id="PTHR42736">
    <property type="entry name" value="PROTEIN-GLUTAMINE GAMMA-GLUTAMYLTRANSFERASE"/>
    <property type="match status" value="1"/>
</dbReference>
<feature type="transmembrane region" description="Helical" evidence="2">
    <location>
        <begin position="12"/>
        <end position="33"/>
    </location>
</feature>